<keyword evidence="10" id="KW-1003">Cell membrane</keyword>
<dbReference type="AlphaFoldDB" id="A0A438AJT7"/>
<evidence type="ECO:0000313" key="12">
    <source>
        <dbReference type="EMBL" id="RVV98980.1"/>
    </source>
</evidence>
<evidence type="ECO:0000259" key="11">
    <source>
        <dbReference type="Pfam" id="PF04413"/>
    </source>
</evidence>
<feature type="site" description="Transition state stabilizer" evidence="9">
    <location>
        <position position="137"/>
    </location>
</feature>
<evidence type="ECO:0000256" key="8">
    <source>
        <dbReference type="PIRSR" id="PIRSR639901-1"/>
    </source>
</evidence>
<dbReference type="EMBL" id="RQXX01000002">
    <property type="protein sequence ID" value="RVV98980.1"/>
    <property type="molecule type" value="Genomic_DNA"/>
</dbReference>
<dbReference type="PANTHER" id="PTHR42755">
    <property type="entry name" value="3-DEOXY-MANNO-OCTULOSONATE CYTIDYLYLTRANSFERASE"/>
    <property type="match status" value="1"/>
</dbReference>
<comment type="pathway">
    <text evidence="2 10">Bacterial outer membrane biogenesis; LPS core biosynthesis.</text>
</comment>
<dbReference type="InterPro" id="IPR039901">
    <property type="entry name" value="Kdotransferase"/>
</dbReference>
<evidence type="ECO:0000256" key="6">
    <source>
        <dbReference type="ARBA" id="ARBA00031445"/>
    </source>
</evidence>
<organism evidence="12 13">
    <name type="scientific">Mesobaculum littorinae</name>
    <dbReference type="NCBI Taxonomy" id="2486419"/>
    <lineage>
        <taxon>Bacteria</taxon>
        <taxon>Pseudomonadati</taxon>
        <taxon>Pseudomonadota</taxon>
        <taxon>Alphaproteobacteria</taxon>
        <taxon>Rhodobacterales</taxon>
        <taxon>Roseobacteraceae</taxon>
        <taxon>Mesobaculum</taxon>
    </lineage>
</organism>
<dbReference type="Pfam" id="PF04413">
    <property type="entry name" value="Glycos_transf_N"/>
    <property type="match status" value="1"/>
</dbReference>
<evidence type="ECO:0000313" key="13">
    <source>
        <dbReference type="Proteomes" id="UP000285908"/>
    </source>
</evidence>
<protein>
    <recommendedName>
        <fullName evidence="4 10">3-deoxy-D-manno-octulosonic acid transferase</fullName>
        <shortName evidence="10">Kdo transferase</shortName>
        <ecNumber evidence="3 10">2.4.99.12</ecNumber>
    </recommendedName>
    <alternativeName>
        <fullName evidence="6 10">Lipid IV(A) 3-deoxy-D-manno-octulosonic acid transferase</fullName>
    </alternativeName>
</protein>
<dbReference type="SUPFAM" id="SSF53756">
    <property type="entry name" value="UDP-Glycosyltransferase/glycogen phosphorylase"/>
    <property type="match status" value="1"/>
</dbReference>
<dbReference type="InterPro" id="IPR038107">
    <property type="entry name" value="Glycos_transf_N_sf"/>
</dbReference>
<evidence type="ECO:0000256" key="3">
    <source>
        <dbReference type="ARBA" id="ARBA00012621"/>
    </source>
</evidence>
<comment type="caution">
    <text evidence="12">The sequence shown here is derived from an EMBL/GenBank/DDBJ whole genome shotgun (WGS) entry which is preliminary data.</text>
</comment>
<dbReference type="Proteomes" id="UP000285908">
    <property type="component" value="Unassembled WGS sequence"/>
</dbReference>
<dbReference type="EC" id="2.4.99.12" evidence="3 10"/>
<feature type="domain" description="3-deoxy-D-manno-octulosonic-acid transferase N-terminal" evidence="11">
    <location>
        <begin position="39"/>
        <end position="216"/>
    </location>
</feature>
<evidence type="ECO:0000256" key="7">
    <source>
        <dbReference type="ARBA" id="ARBA00049183"/>
    </source>
</evidence>
<gene>
    <name evidence="12" type="ORF">EKE94_08855</name>
</gene>
<dbReference type="UniPathway" id="UPA00958"/>
<reference evidence="12 13" key="1">
    <citation type="submission" date="2018-11" db="EMBL/GenBank/DDBJ databases">
        <title>Mesobaculum littorinae gen. nov., sp. nov., isolated from Littorina scabra that represents a novel genus of the order Rhodobacteraceae.</title>
        <authorList>
            <person name="Li F."/>
        </authorList>
    </citation>
    <scope>NUCLEOTIDE SEQUENCE [LARGE SCALE GENOMIC DNA]</scope>
    <source>
        <strain evidence="12 13">M0103</strain>
    </source>
</reference>
<comment type="similarity">
    <text evidence="10">Belongs to the glycosyltransferase group 1 family.</text>
</comment>
<feature type="site" description="Transition state stabilizer" evidence="9">
    <location>
        <position position="215"/>
    </location>
</feature>
<feature type="active site" description="Proton acceptor" evidence="8">
    <location>
        <position position="66"/>
    </location>
</feature>
<dbReference type="GO" id="GO:0043842">
    <property type="term" value="F:Kdo transferase activity"/>
    <property type="evidence" value="ECO:0007669"/>
    <property type="project" value="UniProtKB-EC"/>
</dbReference>
<dbReference type="OrthoDB" id="9789797at2"/>
<dbReference type="GO" id="GO:0009244">
    <property type="term" value="P:lipopolysaccharide core region biosynthetic process"/>
    <property type="evidence" value="ECO:0007669"/>
    <property type="project" value="UniProtKB-UniRule"/>
</dbReference>
<dbReference type="Gene3D" id="3.40.50.2000">
    <property type="entry name" value="Glycogen Phosphorylase B"/>
    <property type="match status" value="1"/>
</dbReference>
<comment type="catalytic activity">
    <reaction evidence="7 10">
        <text>lipid IVA (E. coli) + CMP-3-deoxy-beta-D-manno-octulosonate = alpha-Kdo-(2-&gt;6)-lipid IVA (E. coli) + CMP + H(+)</text>
        <dbReference type="Rhea" id="RHEA:28066"/>
        <dbReference type="ChEBI" id="CHEBI:15378"/>
        <dbReference type="ChEBI" id="CHEBI:58603"/>
        <dbReference type="ChEBI" id="CHEBI:60364"/>
        <dbReference type="ChEBI" id="CHEBI:60377"/>
        <dbReference type="ChEBI" id="CHEBI:85987"/>
        <dbReference type="EC" id="2.4.99.12"/>
    </reaction>
</comment>
<evidence type="ECO:0000256" key="4">
    <source>
        <dbReference type="ARBA" id="ARBA00019077"/>
    </source>
</evidence>
<dbReference type="RefSeq" id="WP_127906214.1">
    <property type="nucleotide sequence ID" value="NZ_RQXX01000002.1"/>
</dbReference>
<keyword evidence="5 10" id="KW-0808">Transferase</keyword>
<accession>A0A438AJT7</accession>
<dbReference type="PANTHER" id="PTHR42755:SF1">
    <property type="entry name" value="3-DEOXY-D-MANNO-OCTULOSONIC ACID TRANSFERASE, MITOCHONDRIAL-RELATED"/>
    <property type="match status" value="1"/>
</dbReference>
<keyword evidence="10" id="KW-0472">Membrane</keyword>
<evidence type="ECO:0000256" key="5">
    <source>
        <dbReference type="ARBA" id="ARBA00022679"/>
    </source>
</evidence>
<dbReference type="GO" id="GO:0005886">
    <property type="term" value="C:plasma membrane"/>
    <property type="evidence" value="ECO:0007669"/>
    <property type="project" value="UniProtKB-SubCell"/>
</dbReference>
<dbReference type="Gene3D" id="3.40.50.11720">
    <property type="entry name" value="3-Deoxy-D-manno-octulosonic-acid transferase, N-terminal domain"/>
    <property type="match status" value="1"/>
</dbReference>
<name>A0A438AJT7_9RHOB</name>
<keyword evidence="10" id="KW-0448">Lipopolysaccharide biosynthesis</keyword>
<evidence type="ECO:0000256" key="9">
    <source>
        <dbReference type="PIRSR" id="PIRSR639901-2"/>
    </source>
</evidence>
<dbReference type="GO" id="GO:0009245">
    <property type="term" value="P:lipid A biosynthetic process"/>
    <property type="evidence" value="ECO:0007669"/>
    <property type="project" value="TreeGrafter"/>
</dbReference>
<evidence type="ECO:0000256" key="2">
    <source>
        <dbReference type="ARBA" id="ARBA00004713"/>
    </source>
</evidence>
<evidence type="ECO:0000256" key="1">
    <source>
        <dbReference type="ARBA" id="ARBA00003394"/>
    </source>
</evidence>
<dbReference type="InterPro" id="IPR007507">
    <property type="entry name" value="Glycos_transf_N"/>
</dbReference>
<proteinExistence type="inferred from homology"/>
<keyword evidence="13" id="KW-1185">Reference proteome</keyword>
<comment type="subcellular location">
    <subcellularLocation>
        <location evidence="10">Cell membrane</location>
    </subcellularLocation>
</comment>
<sequence length="444" mass="47423">MSATPPTLSLYLAAARLSEPLWRRLLSRRAAQGREDATRWREKLGRGMAPRPEGPVLWFHALSVGESLALLTLIRRLGAAHPQAQFLLTTTTRSSAEALDHVGLPPRTIHQFAPADAPGPLTRFLAHWRPMALVVAEFDLWPLTLLAVRRAGLPMLLINSRITDRRFVRRMKRRALYGHLLRHFDRILAQDGTSADRFAALGADPVRVSVMGVLKSAADPLRDMPQARAELAHRIGDRPVWLAAATERREEPLIAAAHDAARPACPGLLLIHAPRQTAAADAAEAAHHAHGLTVARRSRGEPITPATDVYLADTMGEMGLWFRLAPVTFIGHSLPVPEGEPLAGKNPFEALALDTYVLHGPDTSYFAESYAMLDAAGAAGSVTDAQSLARAVVAAQSPGARAAQTAAARAALAAAQAPLDAAIGATSPLLDATAPPLAPAPAES</sequence>
<evidence type="ECO:0000256" key="10">
    <source>
        <dbReference type="RuleBase" id="RU365103"/>
    </source>
</evidence>
<comment type="function">
    <text evidence="1 10">Involved in lipopolysaccharide (LPS) biosynthesis. Catalyzes the transfer of 3-deoxy-D-manno-octulosonate (Kdo) residue(s) from CMP-Kdo to lipid IV(A), the tetraacyldisaccharide-1,4'-bisphosphate precursor of lipid A.</text>
</comment>